<evidence type="ECO:0000313" key="2">
    <source>
        <dbReference type="EMBL" id="KAK7384841.1"/>
    </source>
</evidence>
<dbReference type="Proteomes" id="UP001386955">
    <property type="component" value="Unassembled WGS sequence"/>
</dbReference>
<accession>A0AAN9X6V6</accession>
<dbReference type="EMBL" id="JAYMYS010000008">
    <property type="protein sequence ID" value="KAK7384841.1"/>
    <property type="molecule type" value="Genomic_DNA"/>
</dbReference>
<comment type="caution">
    <text evidence="2">The sequence shown here is derived from an EMBL/GenBank/DDBJ whole genome shotgun (WGS) entry which is preliminary data.</text>
</comment>
<keyword evidence="1" id="KW-1133">Transmembrane helix</keyword>
<evidence type="ECO:0000313" key="3">
    <source>
        <dbReference type="Proteomes" id="UP001386955"/>
    </source>
</evidence>
<proteinExistence type="predicted"/>
<reference evidence="2 3" key="1">
    <citation type="submission" date="2024-01" db="EMBL/GenBank/DDBJ databases">
        <title>The genomes of 5 underutilized Papilionoideae crops provide insights into root nodulation and disease resistanc.</title>
        <authorList>
            <person name="Jiang F."/>
        </authorList>
    </citation>
    <scope>NUCLEOTIDE SEQUENCE [LARGE SCALE GENOMIC DNA]</scope>
    <source>
        <strain evidence="2">DUOXIRENSHENG_FW03</strain>
        <tissue evidence="2">Leaves</tissue>
    </source>
</reference>
<keyword evidence="1" id="KW-0812">Transmembrane</keyword>
<protein>
    <submittedName>
        <fullName evidence="2">Uncharacterized protein</fullName>
    </submittedName>
</protein>
<keyword evidence="1" id="KW-0472">Membrane</keyword>
<feature type="transmembrane region" description="Helical" evidence="1">
    <location>
        <begin position="24"/>
        <end position="43"/>
    </location>
</feature>
<name>A0AAN9X6V6_PSOTE</name>
<keyword evidence="3" id="KW-1185">Reference proteome</keyword>
<dbReference type="AlphaFoldDB" id="A0AAN9X6V6"/>
<sequence>MSTESFGAVVGESIREMSKLDPDFLIGIVGALNAVVGTTIVFTEGIIHMLPSSGLINAAGLVDGTVYHLRRTCLLCDPPSGFIGGPP</sequence>
<organism evidence="2 3">
    <name type="scientific">Psophocarpus tetragonolobus</name>
    <name type="common">Winged bean</name>
    <name type="synonym">Dolichos tetragonolobus</name>
    <dbReference type="NCBI Taxonomy" id="3891"/>
    <lineage>
        <taxon>Eukaryota</taxon>
        <taxon>Viridiplantae</taxon>
        <taxon>Streptophyta</taxon>
        <taxon>Embryophyta</taxon>
        <taxon>Tracheophyta</taxon>
        <taxon>Spermatophyta</taxon>
        <taxon>Magnoliopsida</taxon>
        <taxon>eudicotyledons</taxon>
        <taxon>Gunneridae</taxon>
        <taxon>Pentapetalae</taxon>
        <taxon>rosids</taxon>
        <taxon>fabids</taxon>
        <taxon>Fabales</taxon>
        <taxon>Fabaceae</taxon>
        <taxon>Papilionoideae</taxon>
        <taxon>50 kb inversion clade</taxon>
        <taxon>NPAAA clade</taxon>
        <taxon>indigoferoid/millettioid clade</taxon>
        <taxon>Phaseoleae</taxon>
        <taxon>Psophocarpus</taxon>
    </lineage>
</organism>
<gene>
    <name evidence="2" type="ORF">VNO78_30544</name>
</gene>
<evidence type="ECO:0000256" key="1">
    <source>
        <dbReference type="SAM" id="Phobius"/>
    </source>
</evidence>